<evidence type="ECO:0008006" key="5">
    <source>
        <dbReference type="Google" id="ProtNLM"/>
    </source>
</evidence>
<feature type="binding site" evidence="2">
    <location>
        <position position="67"/>
    </location>
    <ligand>
        <name>substrate</name>
    </ligand>
</feature>
<dbReference type="InterPro" id="IPR013078">
    <property type="entry name" value="His_Pase_superF_clade-1"/>
</dbReference>
<dbReference type="PANTHER" id="PTHR48100:SF1">
    <property type="entry name" value="HISTIDINE PHOSPHATASE FAMILY PROTEIN-RELATED"/>
    <property type="match status" value="1"/>
</dbReference>
<feature type="active site" description="Proton donor/acceptor" evidence="1">
    <location>
        <position position="91"/>
    </location>
</feature>
<reference evidence="3 4" key="1">
    <citation type="submission" date="2017-08" db="EMBL/GenBank/DDBJ databases">
        <title>Virgibacillus indicus sp. nov. and Virgibacillus profoundi sp. nov, two moderately halophilic bacteria isolated from marine sediment by using the Microfluidic Streak Plate.</title>
        <authorList>
            <person name="Xu B."/>
            <person name="Hu B."/>
            <person name="Wang J."/>
            <person name="Zhu Y."/>
            <person name="Huang L."/>
            <person name="Du W."/>
            <person name="Huang Y."/>
        </authorList>
    </citation>
    <scope>NUCLEOTIDE SEQUENCE [LARGE SCALE GENOMIC DNA]</scope>
    <source>
        <strain evidence="3 4">IO3-P2-C2</strain>
    </source>
</reference>
<comment type="caution">
    <text evidence="3">The sequence shown here is derived from an EMBL/GenBank/DDBJ whole genome shotgun (WGS) entry which is preliminary data.</text>
</comment>
<dbReference type="GO" id="GO:0016791">
    <property type="term" value="F:phosphatase activity"/>
    <property type="evidence" value="ECO:0007669"/>
    <property type="project" value="TreeGrafter"/>
</dbReference>
<dbReference type="SMART" id="SM00855">
    <property type="entry name" value="PGAM"/>
    <property type="match status" value="1"/>
</dbReference>
<dbReference type="GO" id="GO:0005737">
    <property type="term" value="C:cytoplasm"/>
    <property type="evidence" value="ECO:0007669"/>
    <property type="project" value="TreeGrafter"/>
</dbReference>
<evidence type="ECO:0000256" key="1">
    <source>
        <dbReference type="PIRSR" id="PIRSR613078-1"/>
    </source>
</evidence>
<dbReference type="Pfam" id="PF00300">
    <property type="entry name" value="His_Phos_1"/>
    <property type="match status" value="1"/>
</dbReference>
<accession>A0A265N6G1</accession>
<dbReference type="PANTHER" id="PTHR48100">
    <property type="entry name" value="BROAD-SPECIFICITY PHOSPHATASE YOR283W-RELATED"/>
    <property type="match status" value="1"/>
</dbReference>
<protein>
    <recommendedName>
        <fullName evidence="5">Histidine phosphatase family protein</fullName>
    </recommendedName>
</protein>
<dbReference type="SUPFAM" id="SSF53254">
    <property type="entry name" value="Phosphoglycerate mutase-like"/>
    <property type="match status" value="1"/>
</dbReference>
<dbReference type="CDD" id="cd07067">
    <property type="entry name" value="HP_PGM_like"/>
    <property type="match status" value="1"/>
</dbReference>
<proteinExistence type="predicted"/>
<dbReference type="InterPro" id="IPR050275">
    <property type="entry name" value="PGM_Phosphatase"/>
</dbReference>
<feature type="active site" description="Tele-phosphohistidine intermediate" evidence="1">
    <location>
        <position position="18"/>
    </location>
</feature>
<dbReference type="Gene3D" id="3.40.50.1240">
    <property type="entry name" value="Phosphoglycerate mutase-like"/>
    <property type="match status" value="1"/>
</dbReference>
<dbReference type="InterPro" id="IPR029033">
    <property type="entry name" value="His_PPase_superfam"/>
</dbReference>
<sequence length="214" mass="24522">MSEKLWRGNLLKLYFVRHGETEWNTEKRLQGHLDSRLTKNGVNHTLLLAEIMANTRFESVISSPSPRAVHTAKLLIGKRPLALKTDGRFKEINLGNWQGMTHEEIKAADPYRYDCYFHHPDLYKQDKMGGENFSDVKTRLEEFLGNLEETYQAGNVLIITHGVVIKVLQMICKNKSVGDIWEPPIIEGTSLTIVKVEKGKRKIIIEGDISHKEK</sequence>
<name>A0A265N6G1_9BACI</name>
<keyword evidence="4" id="KW-1185">Reference proteome</keyword>
<organism evidence="3 4">
    <name type="scientific">Virgibacillus indicus</name>
    <dbReference type="NCBI Taxonomy" id="2024554"/>
    <lineage>
        <taxon>Bacteria</taxon>
        <taxon>Bacillati</taxon>
        <taxon>Bacillota</taxon>
        <taxon>Bacilli</taxon>
        <taxon>Bacillales</taxon>
        <taxon>Bacillaceae</taxon>
        <taxon>Virgibacillus</taxon>
    </lineage>
</organism>
<dbReference type="Proteomes" id="UP000216498">
    <property type="component" value="Unassembled WGS sequence"/>
</dbReference>
<dbReference type="EMBL" id="NPMS01000011">
    <property type="protein sequence ID" value="OZU87381.1"/>
    <property type="molecule type" value="Genomic_DNA"/>
</dbReference>
<feature type="binding site" evidence="2">
    <location>
        <begin position="17"/>
        <end position="24"/>
    </location>
    <ligand>
        <name>substrate</name>
    </ligand>
</feature>
<evidence type="ECO:0000313" key="3">
    <source>
        <dbReference type="EMBL" id="OZU87381.1"/>
    </source>
</evidence>
<evidence type="ECO:0000256" key="2">
    <source>
        <dbReference type="PIRSR" id="PIRSR613078-2"/>
    </source>
</evidence>
<evidence type="ECO:0000313" key="4">
    <source>
        <dbReference type="Proteomes" id="UP000216498"/>
    </source>
</evidence>
<dbReference type="AlphaFoldDB" id="A0A265N6G1"/>
<gene>
    <name evidence="3" type="ORF">CIL03_17150</name>
</gene>
<dbReference type="OrthoDB" id="9782128at2"/>